<evidence type="ECO:0000256" key="7">
    <source>
        <dbReference type="SAM" id="MobiDB-lite"/>
    </source>
</evidence>
<feature type="region of interest" description="Disordered" evidence="7">
    <location>
        <begin position="26"/>
        <end position="69"/>
    </location>
</feature>
<evidence type="ECO:0000256" key="1">
    <source>
        <dbReference type="ARBA" id="ARBA00004459"/>
    </source>
</evidence>
<evidence type="ECO:0000256" key="6">
    <source>
        <dbReference type="ARBA" id="ARBA00023288"/>
    </source>
</evidence>
<keyword evidence="9" id="KW-1185">Reference proteome</keyword>
<dbReference type="NCBIfam" id="NF047847">
    <property type="entry name" value="SS_mature_LptM"/>
    <property type="match status" value="1"/>
</dbReference>
<keyword evidence="2" id="KW-0732">Signal</keyword>
<evidence type="ECO:0000256" key="2">
    <source>
        <dbReference type="ARBA" id="ARBA00022729"/>
    </source>
</evidence>
<keyword evidence="5" id="KW-0998">Cell outer membrane</keyword>
<evidence type="ECO:0000256" key="3">
    <source>
        <dbReference type="ARBA" id="ARBA00023136"/>
    </source>
</evidence>
<feature type="compositionally biased region" description="Basic and acidic residues" evidence="7">
    <location>
        <begin position="48"/>
        <end position="59"/>
    </location>
</feature>
<reference evidence="8 9" key="1">
    <citation type="submission" date="2024-09" db="EMBL/GenBank/DDBJ databases">
        <authorList>
            <person name="Sun Q."/>
            <person name="Mori K."/>
        </authorList>
    </citation>
    <scope>NUCLEOTIDE SEQUENCE [LARGE SCALE GENOMIC DNA]</scope>
    <source>
        <strain evidence="8 9">TBRC 4938</strain>
    </source>
</reference>
<evidence type="ECO:0000256" key="4">
    <source>
        <dbReference type="ARBA" id="ARBA00023139"/>
    </source>
</evidence>
<name>A0ABV6ARL6_9HYPH</name>
<comment type="caution">
    <text evidence="8">The sequence shown here is derived from an EMBL/GenBank/DDBJ whole genome shotgun (WGS) entry which is preliminary data.</text>
</comment>
<dbReference type="EMBL" id="JBHMAA010000037">
    <property type="protein sequence ID" value="MFB9952764.1"/>
    <property type="molecule type" value="Genomic_DNA"/>
</dbReference>
<accession>A0ABV6ARL6</accession>
<gene>
    <name evidence="8" type="ORF">ACFFP0_28290</name>
</gene>
<dbReference type="RefSeq" id="WP_377265562.1">
    <property type="nucleotide sequence ID" value="NZ_JBHMAA010000037.1"/>
</dbReference>
<evidence type="ECO:0000313" key="8">
    <source>
        <dbReference type="EMBL" id="MFB9952764.1"/>
    </source>
</evidence>
<evidence type="ECO:0000313" key="9">
    <source>
        <dbReference type="Proteomes" id="UP001589692"/>
    </source>
</evidence>
<evidence type="ECO:0000256" key="5">
    <source>
        <dbReference type="ARBA" id="ARBA00023237"/>
    </source>
</evidence>
<dbReference type="InterPro" id="IPR032831">
    <property type="entry name" value="LptM_cons"/>
</dbReference>
<keyword evidence="6 8" id="KW-0449">Lipoprotein</keyword>
<keyword evidence="4" id="KW-0564">Palmitate</keyword>
<organism evidence="8 9">
    <name type="scientific">Rhizobium puerariae</name>
    <dbReference type="NCBI Taxonomy" id="1585791"/>
    <lineage>
        <taxon>Bacteria</taxon>
        <taxon>Pseudomonadati</taxon>
        <taxon>Pseudomonadota</taxon>
        <taxon>Alphaproteobacteria</taxon>
        <taxon>Hyphomicrobiales</taxon>
        <taxon>Rhizobiaceae</taxon>
        <taxon>Rhizobium/Agrobacterium group</taxon>
        <taxon>Rhizobium</taxon>
    </lineage>
</organism>
<dbReference type="Proteomes" id="UP001589692">
    <property type="component" value="Unassembled WGS sequence"/>
</dbReference>
<comment type="subcellular location">
    <subcellularLocation>
        <location evidence="1">Cell outer membrane</location>
        <topology evidence="1">Lipid-anchor</topology>
    </subcellularLocation>
</comment>
<sequence>MSKVLVNVARVTFALSLVGIVVAGCGRKGDLDRPSTPVEQQNIRKTTKPGEQKKSEPVAEKPFVLDPLL</sequence>
<protein>
    <submittedName>
        <fullName evidence="8">Lipoprotein</fullName>
    </submittedName>
</protein>
<keyword evidence="3" id="KW-0472">Membrane</keyword>
<proteinExistence type="predicted"/>
<dbReference type="PROSITE" id="PS51257">
    <property type="entry name" value="PROKAR_LIPOPROTEIN"/>
    <property type="match status" value="1"/>
</dbReference>